<reference evidence="3 4" key="1">
    <citation type="submission" date="2024-08" db="EMBL/GenBank/DDBJ databases">
        <title>Draft Genome Sequence of Legionella lytica strain DSB2004, Isolated From a Fire Sprinkler System.</title>
        <authorList>
            <person name="Everhart A.D."/>
            <person name="Kidane D.T."/>
            <person name="Farone A.L."/>
            <person name="Farone M.B."/>
        </authorList>
    </citation>
    <scope>NUCLEOTIDE SEQUENCE [LARGE SCALE GENOMIC DNA]</scope>
    <source>
        <strain evidence="3 4">DSB2004</strain>
    </source>
</reference>
<dbReference type="Proteomes" id="UP001615550">
    <property type="component" value="Unassembled WGS sequence"/>
</dbReference>
<keyword evidence="1" id="KW-0175">Coiled coil</keyword>
<evidence type="ECO:0000256" key="1">
    <source>
        <dbReference type="SAM" id="Coils"/>
    </source>
</evidence>
<evidence type="ECO:0000313" key="3">
    <source>
        <dbReference type="EMBL" id="MFJ1269298.1"/>
    </source>
</evidence>
<protein>
    <submittedName>
        <fullName evidence="3">Uncharacterized protein</fullName>
    </submittedName>
</protein>
<feature type="coiled-coil region" evidence="1">
    <location>
        <begin position="174"/>
        <end position="222"/>
    </location>
</feature>
<accession>A0ABW8D9A3</accession>
<keyword evidence="4" id="KW-1185">Reference proteome</keyword>
<dbReference type="RefSeq" id="WP_400188122.1">
    <property type="nucleotide sequence ID" value="NZ_JBGORX010000005.1"/>
</dbReference>
<organism evidence="3 4">
    <name type="scientific">Legionella lytica</name>
    <dbReference type="NCBI Taxonomy" id="96232"/>
    <lineage>
        <taxon>Bacteria</taxon>
        <taxon>Pseudomonadati</taxon>
        <taxon>Pseudomonadota</taxon>
        <taxon>Gammaproteobacteria</taxon>
        <taxon>Legionellales</taxon>
        <taxon>Legionellaceae</taxon>
        <taxon>Legionella</taxon>
    </lineage>
</organism>
<sequence length="262" mass="30642">MTFDFLFPILLSNITIITVFLTLFFVKKIKSNREKIKILEALKEQSRESIEKSEVGLTPIFTRFYGDKSEFYLKAIKKQNLLFCNQIITLILEYKPNVVKTLPSVMELLNNAYIDSLYEASHSYQALAQNPSERGAHPSIHPEFKEFINTMSGVSNQHINEEIFHDSEATNKYLVDLKEKIETVFIENQEKTEELSQYMDLIEQLRQEKKDLRASVGKMQELVEQIYDTYKHELELPEKISFKNIKHDVLVSAFRLDKFSSL</sequence>
<keyword evidence="2" id="KW-1133">Transmembrane helix</keyword>
<gene>
    <name evidence="3" type="ORF">ACD661_12090</name>
</gene>
<keyword evidence="2" id="KW-0812">Transmembrane</keyword>
<dbReference type="EMBL" id="JBGORX010000005">
    <property type="protein sequence ID" value="MFJ1269298.1"/>
    <property type="molecule type" value="Genomic_DNA"/>
</dbReference>
<proteinExistence type="predicted"/>
<evidence type="ECO:0000256" key="2">
    <source>
        <dbReference type="SAM" id="Phobius"/>
    </source>
</evidence>
<keyword evidence="2" id="KW-0472">Membrane</keyword>
<comment type="caution">
    <text evidence="3">The sequence shown here is derived from an EMBL/GenBank/DDBJ whole genome shotgun (WGS) entry which is preliminary data.</text>
</comment>
<evidence type="ECO:0000313" key="4">
    <source>
        <dbReference type="Proteomes" id="UP001615550"/>
    </source>
</evidence>
<name>A0ABW8D9A3_9GAMM</name>
<feature type="transmembrane region" description="Helical" evidence="2">
    <location>
        <begin position="6"/>
        <end position="26"/>
    </location>
</feature>